<feature type="compositionally biased region" description="Polar residues" evidence="1">
    <location>
        <begin position="94"/>
        <end position="106"/>
    </location>
</feature>
<feature type="compositionally biased region" description="Polar residues" evidence="1">
    <location>
        <begin position="331"/>
        <end position="355"/>
    </location>
</feature>
<protein>
    <submittedName>
        <fullName evidence="2">Uncharacterized protein</fullName>
    </submittedName>
</protein>
<dbReference type="EMBL" id="JAAAHW010003217">
    <property type="protein sequence ID" value="KAF9986650.1"/>
    <property type="molecule type" value="Genomic_DNA"/>
</dbReference>
<organism evidence="2 3">
    <name type="scientific">Modicella reniformis</name>
    <dbReference type="NCBI Taxonomy" id="1440133"/>
    <lineage>
        <taxon>Eukaryota</taxon>
        <taxon>Fungi</taxon>
        <taxon>Fungi incertae sedis</taxon>
        <taxon>Mucoromycota</taxon>
        <taxon>Mortierellomycotina</taxon>
        <taxon>Mortierellomycetes</taxon>
        <taxon>Mortierellales</taxon>
        <taxon>Mortierellaceae</taxon>
        <taxon>Modicella</taxon>
    </lineage>
</organism>
<comment type="caution">
    <text evidence="2">The sequence shown here is derived from an EMBL/GenBank/DDBJ whole genome shotgun (WGS) entry which is preliminary data.</text>
</comment>
<dbReference type="OrthoDB" id="2407287at2759"/>
<dbReference type="Proteomes" id="UP000749646">
    <property type="component" value="Unassembled WGS sequence"/>
</dbReference>
<name>A0A9P6MB47_9FUNG</name>
<dbReference type="AlphaFoldDB" id="A0A9P6MB47"/>
<proteinExistence type="predicted"/>
<feature type="region of interest" description="Disordered" evidence="1">
    <location>
        <begin position="33"/>
        <end position="61"/>
    </location>
</feature>
<keyword evidence="3" id="KW-1185">Reference proteome</keyword>
<feature type="region of interest" description="Disordered" evidence="1">
    <location>
        <begin position="94"/>
        <end position="123"/>
    </location>
</feature>
<feature type="region of interest" description="Disordered" evidence="1">
    <location>
        <begin position="331"/>
        <end position="363"/>
    </location>
</feature>
<sequence>MNKNAIVEEDVITADKNIVVSSGGDGLTVLKKSGRMYGPESDIPDSLDNTQSPSQRDSTLSAKASALASAAVAMKTVSIPSNVLALAQDLQKVMQKNGSQPSGQDQQTHEIPGHNKNRASSNNKLTLQELTAKKRVSVQRLQDDANIAATRLKLIGGLKALDEENETEETRSGSVGLRSNKGSRIGDGDNNDDDNVGSVQRSRIGGEREDVMESTLKMLLQQCPFLEECETGRDSAGRKFVTLKGYTETDDGWKKLQSAFEQFLGGPLKDQRSALPPEDTLIPSYHSPRLPEVRLSEKALKFLRAKDRVTTAAELSGSASNIDETTQLCTTTSTPANTTEKSIGLSSGRQNSKNSGTRRWRSQSLMSSIPVPVPVPVVTPTPAPTFKPVATALAQFSRHSVQLTGGVGYGPGKTFTDLGNKSNSSNNGQHGSTPRRFAEGYAAIEESSRGGSTTTTRLRPVLWRKSKRRAPTCHDGYNLLQEEEVVVEEMVL</sequence>
<evidence type="ECO:0000313" key="3">
    <source>
        <dbReference type="Proteomes" id="UP000749646"/>
    </source>
</evidence>
<accession>A0A9P6MB47</accession>
<feature type="region of interest" description="Disordered" evidence="1">
    <location>
        <begin position="163"/>
        <end position="207"/>
    </location>
</feature>
<feature type="compositionally biased region" description="Polar residues" evidence="1">
    <location>
        <begin position="47"/>
        <end position="57"/>
    </location>
</feature>
<reference evidence="2" key="1">
    <citation type="journal article" date="2020" name="Fungal Divers.">
        <title>Resolving the Mortierellaceae phylogeny through synthesis of multi-gene phylogenetics and phylogenomics.</title>
        <authorList>
            <person name="Vandepol N."/>
            <person name="Liber J."/>
            <person name="Desiro A."/>
            <person name="Na H."/>
            <person name="Kennedy M."/>
            <person name="Barry K."/>
            <person name="Grigoriev I.V."/>
            <person name="Miller A.N."/>
            <person name="O'Donnell K."/>
            <person name="Stajich J.E."/>
            <person name="Bonito G."/>
        </authorList>
    </citation>
    <scope>NUCLEOTIDE SEQUENCE</scope>
    <source>
        <strain evidence="2">MES-2147</strain>
    </source>
</reference>
<evidence type="ECO:0000256" key="1">
    <source>
        <dbReference type="SAM" id="MobiDB-lite"/>
    </source>
</evidence>
<evidence type="ECO:0000313" key="2">
    <source>
        <dbReference type="EMBL" id="KAF9986650.1"/>
    </source>
</evidence>
<gene>
    <name evidence="2" type="ORF">BGZ65_006753</name>
</gene>